<dbReference type="RefSeq" id="WP_108781331.1">
    <property type="nucleotide sequence ID" value="NZ_OMKW01000001.1"/>
</dbReference>
<evidence type="ECO:0000313" key="2">
    <source>
        <dbReference type="Proteomes" id="UP000244932"/>
    </source>
</evidence>
<evidence type="ECO:0000313" key="1">
    <source>
        <dbReference type="EMBL" id="SPF28647.1"/>
    </source>
</evidence>
<dbReference type="EMBL" id="OMKW01000001">
    <property type="protein sequence ID" value="SPF28647.1"/>
    <property type="molecule type" value="Genomic_DNA"/>
</dbReference>
<accession>A0A2R8A8U2</accession>
<keyword evidence="2" id="KW-1185">Reference proteome</keyword>
<gene>
    <name evidence="1" type="ORF">POI8812_00949</name>
</gene>
<name>A0A2R8A8U2_9RHOB</name>
<dbReference type="AlphaFoldDB" id="A0A2R8A8U2"/>
<proteinExistence type="predicted"/>
<organism evidence="1 2">
    <name type="scientific">Pontivivens insulae</name>
    <dbReference type="NCBI Taxonomy" id="1639689"/>
    <lineage>
        <taxon>Bacteria</taxon>
        <taxon>Pseudomonadati</taxon>
        <taxon>Pseudomonadota</taxon>
        <taxon>Alphaproteobacteria</taxon>
        <taxon>Rhodobacterales</taxon>
        <taxon>Paracoccaceae</taxon>
        <taxon>Pontivivens</taxon>
    </lineage>
</organism>
<dbReference type="OrthoDB" id="5287468at2"/>
<reference evidence="1 2" key="1">
    <citation type="submission" date="2018-03" db="EMBL/GenBank/DDBJ databases">
        <authorList>
            <person name="Keele B.F."/>
        </authorList>
    </citation>
    <scope>NUCLEOTIDE SEQUENCE [LARGE SCALE GENOMIC DNA]</scope>
    <source>
        <strain evidence="1 2">CeCT 8812</strain>
    </source>
</reference>
<sequence>MGIANVSSAGAVPMAEILSADDARLWLNDHRRTPLCWLLWDRPAGVPFLCGVSASDVRVLAHLEKDQVRDGRIGLTWMQPDLLDFVMAQPRGFLGVSLFPFLTLGQAKWCEHAIIGEFGTRENGGWLFNTRARRDADVAH</sequence>
<dbReference type="Proteomes" id="UP000244932">
    <property type="component" value="Unassembled WGS sequence"/>
</dbReference>
<protein>
    <submittedName>
        <fullName evidence="1">Uncharacterized protein</fullName>
    </submittedName>
</protein>